<sequence length="91" mass="9082">MKFLASLIVILAVLVVALAAPQFGGQIGGFGAGGFGGGGFGPGGGFRPGGVAEFQESSSSVNVERETFDQGGFEISDSSVTSSSVSESFRD</sequence>
<name>A0A7R8YQW8_HERIL</name>
<keyword evidence="4" id="KW-1185">Reference proteome</keyword>
<evidence type="ECO:0000256" key="2">
    <source>
        <dbReference type="SAM" id="SignalP"/>
    </source>
</evidence>
<dbReference type="AlphaFoldDB" id="A0A7R8YQW8"/>
<dbReference type="InParanoid" id="A0A7R8YQW8"/>
<feature type="compositionally biased region" description="Low complexity" evidence="1">
    <location>
        <begin position="76"/>
        <end position="91"/>
    </location>
</feature>
<feature type="chain" id="PRO_5031510413" evidence="2">
    <location>
        <begin position="20"/>
        <end position="91"/>
    </location>
</feature>
<dbReference type="Proteomes" id="UP000594454">
    <property type="component" value="Chromosome 2"/>
</dbReference>
<evidence type="ECO:0000313" key="4">
    <source>
        <dbReference type="Proteomes" id="UP000594454"/>
    </source>
</evidence>
<proteinExistence type="predicted"/>
<evidence type="ECO:0000313" key="3">
    <source>
        <dbReference type="EMBL" id="CAD7082098.1"/>
    </source>
</evidence>
<organism evidence="3 4">
    <name type="scientific">Hermetia illucens</name>
    <name type="common">Black soldier fly</name>
    <dbReference type="NCBI Taxonomy" id="343691"/>
    <lineage>
        <taxon>Eukaryota</taxon>
        <taxon>Metazoa</taxon>
        <taxon>Ecdysozoa</taxon>
        <taxon>Arthropoda</taxon>
        <taxon>Hexapoda</taxon>
        <taxon>Insecta</taxon>
        <taxon>Pterygota</taxon>
        <taxon>Neoptera</taxon>
        <taxon>Endopterygota</taxon>
        <taxon>Diptera</taxon>
        <taxon>Brachycera</taxon>
        <taxon>Stratiomyomorpha</taxon>
        <taxon>Stratiomyidae</taxon>
        <taxon>Hermetiinae</taxon>
        <taxon>Hermetia</taxon>
    </lineage>
</organism>
<feature type="region of interest" description="Disordered" evidence="1">
    <location>
        <begin position="68"/>
        <end position="91"/>
    </location>
</feature>
<keyword evidence="2" id="KW-0732">Signal</keyword>
<feature type="signal peptide" evidence="2">
    <location>
        <begin position="1"/>
        <end position="19"/>
    </location>
</feature>
<reference evidence="3 4" key="1">
    <citation type="submission" date="2020-11" db="EMBL/GenBank/DDBJ databases">
        <authorList>
            <person name="Wallbank WR R."/>
            <person name="Pardo Diaz C."/>
            <person name="Kozak K."/>
            <person name="Martin S."/>
            <person name="Jiggins C."/>
            <person name="Moest M."/>
            <person name="Warren A I."/>
            <person name="Generalovic N T."/>
            <person name="Byers J.R.P. K."/>
            <person name="Montejo-Kovacevich G."/>
            <person name="Yen C E."/>
        </authorList>
    </citation>
    <scope>NUCLEOTIDE SEQUENCE [LARGE SCALE GENOMIC DNA]</scope>
</reference>
<dbReference type="EMBL" id="LR899010">
    <property type="protein sequence ID" value="CAD7082098.1"/>
    <property type="molecule type" value="Genomic_DNA"/>
</dbReference>
<evidence type="ECO:0000256" key="1">
    <source>
        <dbReference type="SAM" id="MobiDB-lite"/>
    </source>
</evidence>
<protein>
    <submittedName>
        <fullName evidence="3">Uncharacterized protein</fullName>
    </submittedName>
</protein>
<gene>
    <name evidence="3" type="ORF">HERILL_LOCUS5161</name>
</gene>
<accession>A0A7R8YQW8</accession>